<dbReference type="AlphaFoldDB" id="A0A2R6AB17"/>
<dbReference type="Gene3D" id="2.40.10.230">
    <property type="entry name" value="Probable tRNA pseudouridine synthase domain"/>
    <property type="match status" value="1"/>
</dbReference>
<accession>A0A2R6AB17</accession>
<dbReference type="InterPro" id="IPR007504">
    <property type="entry name" value="H/ACA_rnp_Gar1/Naf1"/>
</dbReference>
<dbReference type="EMBL" id="NEXC01000019">
    <property type="protein sequence ID" value="PSN83602.1"/>
    <property type="molecule type" value="Genomic_DNA"/>
</dbReference>
<dbReference type="Pfam" id="PF04410">
    <property type="entry name" value="Gar1"/>
    <property type="match status" value="1"/>
</dbReference>
<dbReference type="GO" id="GO:0042254">
    <property type="term" value="P:ribosome biogenesis"/>
    <property type="evidence" value="ECO:0007669"/>
    <property type="project" value="InterPro"/>
</dbReference>
<dbReference type="SUPFAM" id="SSF50447">
    <property type="entry name" value="Translation proteins"/>
    <property type="match status" value="1"/>
</dbReference>
<name>A0A2R6AB17_9ARCH</name>
<dbReference type="GO" id="GO:0001522">
    <property type="term" value="P:pseudouridine synthesis"/>
    <property type="evidence" value="ECO:0007669"/>
    <property type="project" value="InterPro"/>
</dbReference>
<reference evidence="1 2" key="1">
    <citation type="submission" date="2017-04" db="EMBL/GenBank/DDBJ databases">
        <title>Novel microbial lineages endemic to geothermal iron-oxide mats fill important gaps in the evolutionary history of Archaea.</title>
        <authorList>
            <person name="Jay Z.J."/>
            <person name="Beam J.P."/>
            <person name="Dlakic M."/>
            <person name="Rusch D.B."/>
            <person name="Kozubal M.A."/>
            <person name="Inskeep W.P."/>
        </authorList>
    </citation>
    <scope>NUCLEOTIDE SEQUENCE [LARGE SCALE GENOMIC DNA]</scope>
    <source>
        <strain evidence="1">OSP_D</strain>
    </source>
</reference>
<evidence type="ECO:0008006" key="3">
    <source>
        <dbReference type="Google" id="ProtNLM"/>
    </source>
</evidence>
<protein>
    <recommendedName>
        <fullName evidence="3">H/ACA RNA-protein complex protein Gar1</fullName>
    </recommendedName>
</protein>
<gene>
    <name evidence="1" type="ORF">B9Q01_04130</name>
</gene>
<evidence type="ECO:0000313" key="2">
    <source>
        <dbReference type="Proteomes" id="UP000240880"/>
    </source>
</evidence>
<proteinExistence type="predicted"/>
<sequence length="88" mass="9749">MKKLGKVLHVSPVTKRLILRCSEQLLPKGYVVDATGFVVGKIDDVFGPVTRPYCAVKLARGIDPEKYVGSQLFVVDVAEKSKNLRKAY</sequence>
<comment type="caution">
    <text evidence="1">The sequence shown here is derived from an EMBL/GenBank/DDBJ whole genome shotgun (WGS) entry which is preliminary data.</text>
</comment>
<dbReference type="InterPro" id="IPR038664">
    <property type="entry name" value="Gar1/Naf1_Cbf5-bd_sf"/>
</dbReference>
<dbReference type="Proteomes" id="UP000240880">
    <property type="component" value="Unassembled WGS sequence"/>
</dbReference>
<evidence type="ECO:0000313" key="1">
    <source>
        <dbReference type="EMBL" id="PSN83602.1"/>
    </source>
</evidence>
<dbReference type="InterPro" id="IPR009000">
    <property type="entry name" value="Transl_B-barrel_sf"/>
</dbReference>
<organism evidence="1 2">
    <name type="scientific">Candidatus Marsarchaeota G1 archaeon OSP_D</name>
    <dbReference type="NCBI Taxonomy" id="1978155"/>
    <lineage>
        <taxon>Archaea</taxon>
        <taxon>Candidatus Marsarchaeota</taxon>
        <taxon>Candidatus Marsarchaeota group 1</taxon>
    </lineage>
</organism>